<feature type="domain" description="Reelin" evidence="21">
    <location>
        <begin position="8"/>
        <end position="174"/>
    </location>
</feature>
<evidence type="ECO:0000256" key="11">
    <source>
        <dbReference type="ARBA" id="ARBA00022989"/>
    </source>
</evidence>
<dbReference type="CDD" id="cd11566">
    <property type="entry name" value="eIF1_SUI1"/>
    <property type="match status" value="1"/>
</dbReference>
<dbReference type="SMART" id="SM00664">
    <property type="entry name" value="DoH"/>
    <property type="match status" value="1"/>
</dbReference>
<dbReference type="CDD" id="cd09628">
    <property type="entry name" value="DOMON_SDR_2_like"/>
    <property type="match status" value="1"/>
</dbReference>
<dbReference type="Ensembl" id="ENSHHUT00000032897.1">
    <property type="protein sequence ID" value="ENSHHUP00000031593.1"/>
    <property type="gene ID" value="ENSHHUG00000020030.1"/>
</dbReference>
<dbReference type="CDD" id="cd08760">
    <property type="entry name" value="Cyt_b561_FRRS1_like"/>
    <property type="match status" value="1"/>
</dbReference>
<dbReference type="FunFam" id="2.60.40.4060:FF:000003">
    <property type="entry name" value="Ferric chelate reductase 1"/>
    <property type="match status" value="1"/>
</dbReference>
<feature type="transmembrane region" description="Helical" evidence="16">
    <location>
        <begin position="527"/>
        <end position="546"/>
    </location>
</feature>
<evidence type="ECO:0000259" key="18">
    <source>
        <dbReference type="PROSITE" id="PS50296"/>
    </source>
</evidence>
<dbReference type="AlphaFoldDB" id="A0A4W5M0E4"/>
<feature type="domain" description="Cytochrome b561" evidence="20">
    <location>
        <begin position="356"/>
        <end position="555"/>
    </location>
</feature>
<sequence length="658" mass="71553">MDRYILIIVCVLRVVRCYSSGEVTEACDNMTPQHFVAAQRSPAPFSVTSDRSSFKEGDEITVRLMADSTPFIGFMLQARAVDGSSPMGEFTVTGGEAQLLSCNGQPKSAVSHTSASAKFSIQGTWRAPISDDSNDIQFSASFVKDFSTFWVGVRSYPVTFSVTAATPANSTSIPITSTTSASSTAVFPSIPITSTTSALSTAVFPSQSSLSISSAGCGSSKVCLRQPLNCNPGVSPDCYFLSVMTSTRDTAIHLEMTGPSDGYIAIGFSDDQIMGNDKIFICGRDSNGIIQLQHAHSTGRRRPDIVPLGNVSDVESSMKDDIISCSFTTRNPISTQRSVRSSSPYYLMFAHGPTSNGEIGRHTSTFISDTKVDISRPQVVTNAIQPPIIKAHGALMLIAWMTTGSLGMITARYLKGVAKGKGCWKDIWFLVHVFLMTLTVAATIIALILSFSHVRGWSGGAHPVLGCAVMILAFFQPTAAMFRCGPQHHWRFLFNWSHALNAVAIKVLAVAAIFTGLSLIDSSEDKWLLKVMGGFVGWEATLYILLDVHMRWKGNDPFADATKGDDLLPAGTEDKIHIRIQQRNGRKTLTTVQGIAADYDKKKLVKAFKKKFACNGTVIEHPEYGEVIQLQGDQRKNICQFLMEIGIVREEQLKVHGF</sequence>
<dbReference type="InterPro" id="IPR051237">
    <property type="entry name" value="Ferric-chelate_Red/DefProt"/>
</dbReference>
<organism evidence="22 23">
    <name type="scientific">Hucho hucho</name>
    <name type="common">huchen</name>
    <dbReference type="NCBI Taxonomy" id="62062"/>
    <lineage>
        <taxon>Eukaryota</taxon>
        <taxon>Metazoa</taxon>
        <taxon>Chordata</taxon>
        <taxon>Craniata</taxon>
        <taxon>Vertebrata</taxon>
        <taxon>Euteleostomi</taxon>
        <taxon>Actinopterygii</taxon>
        <taxon>Neopterygii</taxon>
        <taxon>Teleostei</taxon>
        <taxon>Protacanthopterygii</taxon>
        <taxon>Salmoniformes</taxon>
        <taxon>Salmonidae</taxon>
        <taxon>Salmoninae</taxon>
        <taxon>Hucho</taxon>
    </lineage>
</organism>
<dbReference type="GO" id="GO:0016020">
    <property type="term" value="C:membrane"/>
    <property type="evidence" value="ECO:0007669"/>
    <property type="project" value="UniProtKB-SubCell"/>
</dbReference>
<evidence type="ECO:0000256" key="17">
    <source>
        <dbReference type="SAM" id="SignalP"/>
    </source>
</evidence>
<evidence type="ECO:0000256" key="5">
    <source>
        <dbReference type="ARBA" id="ARBA00022448"/>
    </source>
</evidence>
<dbReference type="STRING" id="62062.ENSHHUP00000031593"/>
<evidence type="ECO:0000256" key="3">
    <source>
        <dbReference type="ARBA" id="ARBA00005422"/>
    </source>
</evidence>
<evidence type="ECO:0000256" key="7">
    <source>
        <dbReference type="ARBA" id="ARBA00022553"/>
    </source>
</evidence>
<dbReference type="PROSITE" id="PS50836">
    <property type="entry name" value="DOMON"/>
    <property type="match status" value="1"/>
</dbReference>
<keyword evidence="5" id="KW-0813">Transport</keyword>
<comment type="similarity">
    <text evidence="4">Belongs to the FRRS1 family.</text>
</comment>
<evidence type="ECO:0000256" key="13">
    <source>
        <dbReference type="ARBA" id="ARBA00023004"/>
    </source>
</evidence>
<keyword evidence="23" id="KW-1185">Reference proteome</keyword>
<dbReference type="InterPro" id="IPR005018">
    <property type="entry name" value="DOMON_domain"/>
</dbReference>
<evidence type="ECO:0000256" key="4">
    <source>
        <dbReference type="ARBA" id="ARBA00009195"/>
    </source>
</evidence>
<dbReference type="InterPro" id="IPR005874">
    <property type="entry name" value="SUI1_euk"/>
</dbReference>
<keyword evidence="14 16" id="KW-0472">Membrane</keyword>
<comment type="similarity">
    <text evidence="3">Belongs to the SUI1 family.</text>
</comment>
<keyword evidence="11 16" id="KW-1133">Transmembrane helix</keyword>
<dbReference type="GeneTree" id="ENSGT00940000164178"/>
<dbReference type="CDD" id="cd08544">
    <property type="entry name" value="Reeler"/>
    <property type="match status" value="1"/>
</dbReference>
<feature type="signal peptide" evidence="17">
    <location>
        <begin position="1"/>
        <end position="17"/>
    </location>
</feature>
<evidence type="ECO:0000256" key="14">
    <source>
        <dbReference type="ARBA" id="ARBA00023136"/>
    </source>
</evidence>
<evidence type="ECO:0000256" key="15">
    <source>
        <dbReference type="ARBA" id="ARBA00023180"/>
    </source>
</evidence>
<dbReference type="SUPFAM" id="SSF55159">
    <property type="entry name" value="eIF1-like"/>
    <property type="match status" value="1"/>
</dbReference>
<evidence type="ECO:0000313" key="23">
    <source>
        <dbReference type="Proteomes" id="UP000314982"/>
    </source>
</evidence>
<protein>
    <submittedName>
        <fullName evidence="22">Zgc:163022</fullName>
    </submittedName>
</protein>
<feature type="domain" description="SUI1" evidence="18">
    <location>
        <begin position="576"/>
        <end position="646"/>
    </location>
</feature>
<dbReference type="FunFam" id="3.30.780.10:FF:000003">
    <property type="entry name" value="Eukaryotic translation initiation factor 1b"/>
    <property type="match status" value="1"/>
</dbReference>
<comment type="cofactor">
    <cofactor evidence="1">
        <name>heme b</name>
        <dbReference type="ChEBI" id="CHEBI:60344"/>
    </cofactor>
</comment>
<keyword evidence="6" id="KW-0396">Initiation factor</keyword>
<evidence type="ECO:0000256" key="2">
    <source>
        <dbReference type="ARBA" id="ARBA00004141"/>
    </source>
</evidence>
<evidence type="ECO:0000256" key="9">
    <source>
        <dbReference type="ARBA" id="ARBA00022917"/>
    </source>
</evidence>
<keyword evidence="10" id="KW-0249">Electron transport</keyword>
<dbReference type="PANTHER" id="PTHR45828:SF44">
    <property type="entry name" value="FERRIC-CHELATE REDUCTASE 1-RELATED"/>
    <property type="match status" value="1"/>
</dbReference>
<evidence type="ECO:0000256" key="8">
    <source>
        <dbReference type="ARBA" id="ARBA00022692"/>
    </source>
</evidence>
<dbReference type="SMART" id="SM00665">
    <property type="entry name" value="B561"/>
    <property type="match status" value="1"/>
</dbReference>
<dbReference type="Gene3D" id="1.20.120.1770">
    <property type="match status" value="1"/>
</dbReference>
<evidence type="ECO:0000313" key="22">
    <source>
        <dbReference type="Ensembl" id="ENSHHUP00000031593.1"/>
    </source>
</evidence>
<dbReference type="GO" id="GO:0003743">
    <property type="term" value="F:translation initiation factor activity"/>
    <property type="evidence" value="ECO:0007669"/>
    <property type="project" value="UniProtKB-KW"/>
</dbReference>
<feature type="chain" id="PRO_5021431769" evidence="17">
    <location>
        <begin position="18"/>
        <end position="658"/>
    </location>
</feature>
<reference evidence="22" key="2">
    <citation type="submission" date="2025-08" db="UniProtKB">
        <authorList>
            <consortium name="Ensembl"/>
        </authorList>
    </citation>
    <scope>IDENTIFICATION</scope>
</reference>
<keyword evidence="15" id="KW-0325">Glycoprotein</keyword>
<evidence type="ECO:0000256" key="12">
    <source>
        <dbReference type="ARBA" id="ARBA00022990"/>
    </source>
</evidence>
<dbReference type="GO" id="GO:0080090">
    <property type="term" value="P:regulation of primary metabolic process"/>
    <property type="evidence" value="ECO:0007669"/>
    <property type="project" value="UniProtKB-ARBA"/>
</dbReference>
<dbReference type="PROSITE" id="PS50939">
    <property type="entry name" value="CYTOCHROME_B561"/>
    <property type="match status" value="1"/>
</dbReference>
<evidence type="ECO:0000259" key="19">
    <source>
        <dbReference type="PROSITE" id="PS50836"/>
    </source>
</evidence>
<keyword evidence="7" id="KW-0597">Phosphoprotein</keyword>
<dbReference type="Pfam" id="PF03351">
    <property type="entry name" value="DOMON"/>
    <property type="match status" value="1"/>
</dbReference>
<name>A0A4W5M0E4_9TELE</name>
<keyword evidence="9" id="KW-0648">Protein biosynthesis</keyword>
<evidence type="ECO:0000259" key="21">
    <source>
        <dbReference type="PROSITE" id="PS51019"/>
    </source>
</evidence>
<feature type="domain" description="DOMON" evidence="19">
    <location>
        <begin position="237"/>
        <end position="352"/>
    </location>
</feature>
<dbReference type="Gene3D" id="3.30.780.10">
    <property type="entry name" value="SUI1-like domain"/>
    <property type="match status" value="1"/>
</dbReference>
<dbReference type="GO" id="GO:0010468">
    <property type="term" value="P:regulation of gene expression"/>
    <property type="evidence" value="ECO:0007669"/>
    <property type="project" value="UniProtKB-ARBA"/>
</dbReference>
<evidence type="ECO:0000256" key="1">
    <source>
        <dbReference type="ARBA" id="ARBA00001970"/>
    </source>
</evidence>
<keyword evidence="8 16" id="KW-0812">Transmembrane</keyword>
<feature type="transmembrane region" description="Helical" evidence="16">
    <location>
        <begin position="394"/>
        <end position="415"/>
    </location>
</feature>
<dbReference type="InterPro" id="IPR042307">
    <property type="entry name" value="Reeler_sf"/>
</dbReference>
<comment type="subcellular location">
    <subcellularLocation>
        <location evidence="2">Membrane</location>
        <topology evidence="2">Multi-pass membrane protein</topology>
    </subcellularLocation>
</comment>
<reference evidence="23" key="1">
    <citation type="submission" date="2018-06" db="EMBL/GenBank/DDBJ databases">
        <title>Genome assembly of Danube salmon.</title>
        <authorList>
            <person name="Macqueen D.J."/>
            <person name="Gundappa M.K."/>
        </authorList>
    </citation>
    <scope>NUCLEOTIDE SEQUENCE [LARGE SCALE GENOMIC DNA]</scope>
</reference>
<dbReference type="InterPro" id="IPR002861">
    <property type="entry name" value="Reeler_dom"/>
</dbReference>
<keyword evidence="12" id="KW-0007">Acetylation</keyword>
<evidence type="ECO:0000256" key="10">
    <source>
        <dbReference type="ARBA" id="ARBA00022982"/>
    </source>
</evidence>
<dbReference type="InterPro" id="IPR001950">
    <property type="entry name" value="SUI1"/>
</dbReference>
<accession>A0A4W5M0E4</accession>
<dbReference type="PROSITE" id="PS51019">
    <property type="entry name" value="REELIN"/>
    <property type="match status" value="1"/>
</dbReference>
<dbReference type="PROSITE" id="PS50296">
    <property type="entry name" value="SUI1"/>
    <property type="match status" value="1"/>
</dbReference>
<reference evidence="22" key="3">
    <citation type="submission" date="2025-09" db="UniProtKB">
        <authorList>
            <consortium name="Ensembl"/>
        </authorList>
    </citation>
    <scope>IDENTIFICATION</scope>
</reference>
<evidence type="ECO:0000256" key="6">
    <source>
        <dbReference type="ARBA" id="ARBA00022540"/>
    </source>
</evidence>
<dbReference type="Pfam" id="PF02014">
    <property type="entry name" value="Reeler"/>
    <property type="match status" value="1"/>
</dbReference>
<keyword evidence="17" id="KW-0732">Signal</keyword>
<dbReference type="NCBIfam" id="TIGR01160">
    <property type="entry name" value="SUI1_MOF2"/>
    <property type="match status" value="1"/>
</dbReference>
<feature type="transmembrane region" description="Helical" evidence="16">
    <location>
        <begin position="503"/>
        <end position="521"/>
    </location>
</feature>
<feature type="transmembrane region" description="Helical" evidence="16">
    <location>
        <begin position="427"/>
        <end position="451"/>
    </location>
</feature>
<dbReference type="Pfam" id="PF01253">
    <property type="entry name" value="SUI1"/>
    <property type="match status" value="1"/>
</dbReference>
<dbReference type="PANTHER" id="PTHR45828">
    <property type="entry name" value="CYTOCHROME B561/FERRIC REDUCTASE TRANSMEMBRANE"/>
    <property type="match status" value="1"/>
</dbReference>
<dbReference type="InterPro" id="IPR006593">
    <property type="entry name" value="Cyt_b561/ferric_Rdtase_TM"/>
</dbReference>
<dbReference type="Proteomes" id="UP000314982">
    <property type="component" value="Unassembled WGS sequence"/>
</dbReference>
<feature type="transmembrane region" description="Helical" evidence="16">
    <location>
        <begin position="463"/>
        <end position="482"/>
    </location>
</feature>
<proteinExistence type="inferred from homology"/>
<dbReference type="InterPro" id="IPR036877">
    <property type="entry name" value="SUI1_dom_sf"/>
</dbReference>
<dbReference type="Gene3D" id="2.60.40.4060">
    <property type="entry name" value="Reeler domain"/>
    <property type="match status" value="1"/>
</dbReference>
<keyword evidence="13" id="KW-0408">Iron</keyword>
<evidence type="ECO:0000256" key="16">
    <source>
        <dbReference type="SAM" id="Phobius"/>
    </source>
</evidence>
<evidence type="ECO:0000259" key="20">
    <source>
        <dbReference type="PROSITE" id="PS50939"/>
    </source>
</evidence>